<reference evidence="2 3" key="1">
    <citation type="journal article" date="2018" name="ACS Chem. Biol.">
        <title>Ketoreductase domain dysfunction expands chemodiversity: malyngamide biosynthesis in the cyanobacterium Okeania hirsuta.</title>
        <authorList>
            <person name="Moss N.A."/>
            <person name="Leao T."/>
            <person name="Rankin M."/>
            <person name="McCullough T.M."/>
            <person name="Qu P."/>
            <person name="Korobeynikov A."/>
            <person name="Smith J.L."/>
            <person name="Gerwick L."/>
            <person name="Gerwick W.H."/>
        </authorList>
    </citation>
    <scope>NUCLEOTIDE SEQUENCE [LARGE SCALE GENOMIC DNA]</scope>
    <source>
        <strain evidence="2 3">PAB10Feb10-1</strain>
    </source>
</reference>
<evidence type="ECO:0000259" key="1">
    <source>
        <dbReference type="Pfam" id="PF20530"/>
    </source>
</evidence>
<proteinExistence type="predicted"/>
<gene>
    <name evidence="2" type="ORF">D5R40_10835</name>
</gene>
<dbReference type="EMBL" id="RCBY01000047">
    <property type="protein sequence ID" value="RQH45423.1"/>
    <property type="molecule type" value="Genomic_DNA"/>
</dbReference>
<dbReference type="Proteomes" id="UP000269154">
    <property type="component" value="Unassembled WGS sequence"/>
</dbReference>
<evidence type="ECO:0000313" key="2">
    <source>
        <dbReference type="EMBL" id="RQH45423.1"/>
    </source>
</evidence>
<protein>
    <recommendedName>
        <fullName evidence="1">DUF6745 domain-containing protein</fullName>
    </recommendedName>
</protein>
<organism evidence="2 3">
    <name type="scientific">Okeania hirsuta</name>
    <dbReference type="NCBI Taxonomy" id="1458930"/>
    <lineage>
        <taxon>Bacteria</taxon>
        <taxon>Bacillati</taxon>
        <taxon>Cyanobacteriota</taxon>
        <taxon>Cyanophyceae</taxon>
        <taxon>Oscillatoriophycideae</taxon>
        <taxon>Oscillatoriales</taxon>
        <taxon>Microcoleaceae</taxon>
        <taxon>Okeania</taxon>
    </lineage>
</organism>
<dbReference type="OrthoDB" id="489446at2"/>
<evidence type="ECO:0000313" key="3">
    <source>
        <dbReference type="Proteomes" id="UP000269154"/>
    </source>
</evidence>
<dbReference type="AlphaFoldDB" id="A0A3N6PWT6"/>
<comment type="caution">
    <text evidence="2">The sequence shown here is derived from an EMBL/GenBank/DDBJ whole genome shotgun (WGS) entry which is preliminary data.</text>
</comment>
<dbReference type="InterPro" id="IPR046633">
    <property type="entry name" value="DUF6745"/>
</dbReference>
<keyword evidence="3" id="KW-1185">Reference proteome</keyword>
<sequence>MWQTKIENLTAEQKTLIPMYQEKWHKNIVSTDPIDRERATNAVNAAYSAMGKREPEILFISSPDTIKEIVGSRSPQRLVQMLGTPLLTSLQVQLSEEIESQIDEQLWLKLENDLPNEELLQLMFIWQDTLAEHAELLEELWVQWQGGIIRQIWEQQQKQLRQQLIEFPGGNPLIRFGDLIWQQVGQPLSQHIEVNIWEHLSSQPLIREWEEQIKQPLQQIGDAIGLVSNISQNLMASSIEMIDFCISVLECSCNQKKWQALQELVKECGFVLQLENICLVCDRPIKLSLDEQNRFHAEGGSAIRFIDGYRIYAYHGVKLPEKYGLLYPERWQVRWLLEEENAELRRVLIQGIGYSRICQELQAVELDSWREYTLLRIDNYIDVEPIYLLKMICPSTNYIHATRVPPDISKAREAIAWVNWGVDPEEFMVET</sequence>
<dbReference type="RefSeq" id="WP_124154625.1">
    <property type="nucleotide sequence ID" value="NZ_CAWOLW010000412.1"/>
</dbReference>
<feature type="domain" description="DUF6745" evidence="1">
    <location>
        <begin position="247"/>
        <end position="427"/>
    </location>
</feature>
<dbReference type="Pfam" id="PF20530">
    <property type="entry name" value="DUF6745"/>
    <property type="match status" value="1"/>
</dbReference>
<accession>A0A3N6PWT6</accession>
<name>A0A3N6PWT6_9CYAN</name>